<dbReference type="Pfam" id="PF13427">
    <property type="entry name" value="AadA_C"/>
    <property type="match status" value="1"/>
</dbReference>
<keyword evidence="2 4" id="KW-0046">Antibiotic resistance</keyword>
<dbReference type="CDD" id="cd05403">
    <property type="entry name" value="NT_KNTase_like"/>
    <property type="match status" value="1"/>
</dbReference>
<feature type="domain" description="Adenylyltransferase AadA C-terminal" evidence="5">
    <location>
        <begin position="153"/>
        <end position="253"/>
    </location>
</feature>
<keyword evidence="8" id="KW-1185">Reference proteome</keyword>
<dbReference type="Gene3D" id="3.30.460.10">
    <property type="entry name" value="Beta Polymerase, domain 2"/>
    <property type="match status" value="1"/>
</dbReference>
<proteinExistence type="predicted"/>
<evidence type="ECO:0000259" key="6">
    <source>
        <dbReference type="Pfam" id="PF18765"/>
    </source>
</evidence>
<organism evidence="7 8">
    <name type="scientific">Paenibacillus kyungheensis</name>
    <dbReference type="NCBI Taxonomy" id="1452732"/>
    <lineage>
        <taxon>Bacteria</taxon>
        <taxon>Bacillati</taxon>
        <taxon>Bacillota</taxon>
        <taxon>Bacilli</taxon>
        <taxon>Bacillales</taxon>
        <taxon>Paenibacillaceae</taxon>
        <taxon>Paenibacillus</taxon>
    </lineage>
</organism>
<dbReference type="KEGG" id="pka:PQ456_15935"/>
<keyword evidence="4" id="KW-0548">Nucleotidyltransferase</keyword>
<dbReference type="RefSeq" id="WP_273613168.1">
    <property type="nucleotide sequence ID" value="NZ_CP117416.1"/>
</dbReference>
<gene>
    <name evidence="7" type="ORF">PQ456_15935</name>
</gene>
<accession>A0AAX3LXS7</accession>
<evidence type="ECO:0000256" key="4">
    <source>
        <dbReference type="PIRNR" id="PIRNR000819"/>
    </source>
</evidence>
<evidence type="ECO:0000313" key="8">
    <source>
        <dbReference type="Proteomes" id="UP001220509"/>
    </source>
</evidence>
<keyword evidence="4" id="KW-0067">ATP-binding</keyword>
<dbReference type="InterPro" id="IPR041633">
    <property type="entry name" value="Polbeta"/>
</dbReference>
<evidence type="ECO:0000256" key="1">
    <source>
        <dbReference type="ARBA" id="ARBA00022679"/>
    </source>
</evidence>
<dbReference type="InterPro" id="IPR025184">
    <property type="entry name" value="AadA_C"/>
</dbReference>
<protein>
    <recommendedName>
        <fullName evidence="4">Spectinomycin 9-adenylyltransferase</fullName>
    </recommendedName>
</protein>
<comment type="catalytic activity">
    <reaction evidence="3 4">
        <text>spectinomycin + ATP = 9-O-adenylylspectinomycin + diphosphate</text>
        <dbReference type="Rhea" id="RHEA:63228"/>
        <dbReference type="ChEBI" id="CHEBI:30616"/>
        <dbReference type="ChEBI" id="CHEBI:33019"/>
        <dbReference type="ChEBI" id="CHEBI:146260"/>
        <dbReference type="ChEBI" id="CHEBI:146261"/>
    </reaction>
</comment>
<dbReference type="PIRSF" id="PIRSF000819">
    <property type="entry name" value="Streptomycin_3-adenylyltransf"/>
    <property type="match status" value="1"/>
</dbReference>
<dbReference type="GO" id="GO:0046677">
    <property type="term" value="P:response to antibiotic"/>
    <property type="evidence" value="ECO:0007669"/>
    <property type="project" value="UniProtKB-KW"/>
</dbReference>
<dbReference type="InterPro" id="IPR024172">
    <property type="entry name" value="AadA/Aad9"/>
</dbReference>
<dbReference type="SUPFAM" id="SSF81301">
    <property type="entry name" value="Nucleotidyltransferase"/>
    <property type="match status" value="1"/>
</dbReference>
<dbReference type="AlphaFoldDB" id="A0AAX3LXS7"/>
<dbReference type="Pfam" id="PF18765">
    <property type="entry name" value="Polbeta"/>
    <property type="match status" value="1"/>
</dbReference>
<keyword evidence="1 4" id="KW-0808">Transferase</keyword>
<dbReference type="EMBL" id="CP117416">
    <property type="protein sequence ID" value="WCT54680.1"/>
    <property type="molecule type" value="Genomic_DNA"/>
</dbReference>
<dbReference type="InterPro" id="IPR043519">
    <property type="entry name" value="NT_sf"/>
</dbReference>
<evidence type="ECO:0000313" key="7">
    <source>
        <dbReference type="EMBL" id="WCT54680.1"/>
    </source>
</evidence>
<feature type="domain" description="Polymerase beta nucleotidyltransferase" evidence="6">
    <location>
        <begin position="17"/>
        <end position="75"/>
    </location>
</feature>
<name>A0AAX3LXS7_9BACL</name>
<keyword evidence="4" id="KW-0547">Nucleotide-binding</keyword>
<evidence type="ECO:0000259" key="5">
    <source>
        <dbReference type="Pfam" id="PF13427"/>
    </source>
</evidence>
<evidence type="ECO:0000256" key="2">
    <source>
        <dbReference type="ARBA" id="ARBA00023251"/>
    </source>
</evidence>
<reference evidence="7 8" key="1">
    <citation type="submission" date="2023-02" db="EMBL/GenBank/DDBJ databases">
        <title>Genome sequence of Paenibacillus kyungheensis KACC 18744.</title>
        <authorList>
            <person name="Kim S."/>
            <person name="Heo J."/>
            <person name="Kwon S.-W."/>
        </authorList>
    </citation>
    <scope>NUCLEOTIDE SEQUENCE [LARGE SCALE GENOMIC DNA]</scope>
    <source>
        <strain evidence="7 8">KACC 18744</strain>
    </source>
</reference>
<dbReference type="Proteomes" id="UP001220509">
    <property type="component" value="Chromosome"/>
</dbReference>
<dbReference type="GO" id="GO:0005524">
    <property type="term" value="F:ATP binding"/>
    <property type="evidence" value="ECO:0007669"/>
    <property type="project" value="UniProtKB-KW"/>
</dbReference>
<dbReference type="GO" id="GO:0070566">
    <property type="term" value="F:adenylyltransferase activity"/>
    <property type="evidence" value="ECO:0007669"/>
    <property type="project" value="InterPro"/>
</dbReference>
<evidence type="ECO:0000256" key="3">
    <source>
        <dbReference type="ARBA" id="ARBA00047831"/>
    </source>
</evidence>
<sequence>MDIQAMISNNCYGVADIIHLFQEELAHNLVGIYIHGSLAMGGFHPHHSDIDLLVIVQQKVNRSSKLHIANRLLKLEEHLMSSSGFEISILLENDVKQFVYPTPFEFHYSAYHREKYRTDKQYVCEGAEDPDLAAHIFVTYDRGVTLYGKEIKEVFVPIDPQWYIRSILADIEHVEDDIVASPVYFTLNLCRILFFLRENVISSKQEGGEWGLTHVPATYSKLIQTCLDQYQGVSDSTALETIQLQEFARYMKDAIQKQVNSSNEKIDDLKSFL</sequence>